<evidence type="ECO:0000256" key="13">
    <source>
        <dbReference type="ARBA" id="ARBA00044502"/>
    </source>
</evidence>
<dbReference type="GO" id="GO:0005576">
    <property type="term" value="C:extracellular region"/>
    <property type="evidence" value="ECO:0007669"/>
    <property type="project" value="UniProtKB-SubCell"/>
</dbReference>
<evidence type="ECO:0000256" key="7">
    <source>
        <dbReference type="ARBA" id="ARBA00023002"/>
    </source>
</evidence>
<evidence type="ECO:0000256" key="12">
    <source>
        <dbReference type="ARBA" id="ARBA00023326"/>
    </source>
</evidence>
<feature type="domain" description="Auxiliary Activity family 9 catalytic" evidence="18">
    <location>
        <begin position="21"/>
        <end position="228"/>
    </location>
</feature>
<evidence type="ECO:0000256" key="8">
    <source>
        <dbReference type="ARBA" id="ARBA00023008"/>
    </source>
</evidence>
<comment type="subcellular location">
    <subcellularLocation>
        <location evidence="2 15">Secreted</location>
    </subcellularLocation>
</comment>
<keyword evidence="11 15" id="KW-0119">Carbohydrate metabolism</keyword>
<comment type="function">
    <text evidence="15">Lytic polysaccharide monooxygenase (LMPO) that depolymerizes crystalline and amorphous polysaccharides via the oxidation of scissile alpha- or beta-(1-4)-glycosidic bonds, yielding C1 and/or C4 oxidation products. Catalysis by LPMOs requires the reduction of the active-site copper from Cu(II) to Cu(I) by a reducing agent and H(2)O(2) or O(2) as a cosubstrate.</text>
</comment>
<dbReference type="GO" id="GO:0030245">
    <property type="term" value="P:cellulose catabolic process"/>
    <property type="evidence" value="ECO:0007669"/>
    <property type="project" value="UniProtKB-UniRule"/>
</dbReference>
<keyword evidence="6 15" id="KW-0136">Cellulose degradation</keyword>
<comment type="catalytic activity">
    <reaction evidence="14 15">
        <text>[(1-&gt;4)-beta-D-glucosyl]n+m + reduced acceptor + O2 = 4-dehydro-beta-D-glucosyl-[(1-&gt;4)-beta-D-glucosyl]n-1 + [(1-&gt;4)-beta-D-glucosyl]m + acceptor + H2O.</text>
        <dbReference type="EC" id="1.14.99.56"/>
    </reaction>
</comment>
<feature type="chain" id="PRO_5025469956" description="AA9 family lytic polysaccharide monooxygenase" evidence="17">
    <location>
        <begin position="21"/>
        <end position="268"/>
    </location>
</feature>
<dbReference type="GO" id="GO:0030248">
    <property type="term" value="F:cellulose binding"/>
    <property type="evidence" value="ECO:0007669"/>
    <property type="project" value="UniProtKB-UniRule"/>
</dbReference>
<organism evidence="19 20">
    <name type="scientific">Byssothecium circinans</name>
    <dbReference type="NCBI Taxonomy" id="147558"/>
    <lineage>
        <taxon>Eukaryota</taxon>
        <taxon>Fungi</taxon>
        <taxon>Dikarya</taxon>
        <taxon>Ascomycota</taxon>
        <taxon>Pezizomycotina</taxon>
        <taxon>Dothideomycetes</taxon>
        <taxon>Pleosporomycetidae</taxon>
        <taxon>Pleosporales</taxon>
        <taxon>Massarineae</taxon>
        <taxon>Massarinaceae</taxon>
        <taxon>Byssothecium</taxon>
    </lineage>
</organism>
<dbReference type="PANTHER" id="PTHR33353">
    <property type="entry name" value="PUTATIVE (AFU_ORTHOLOGUE AFUA_1G12560)-RELATED"/>
    <property type="match status" value="1"/>
</dbReference>
<evidence type="ECO:0000256" key="2">
    <source>
        <dbReference type="ARBA" id="ARBA00004613"/>
    </source>
</evidence>
<dbReference type="Proteomes" id="UP000800035">
    <property type="component" value="Unassembled WGS sequence"/>
</dbReference>
<dbReference type="InterPro" id="IPR049892">
    <property type="entry name" value="AA9"/>
</dbReference>
<evidence type="ECO:0000256" key="5">
    <source>
        <dbReference type="ARBA" id="ARBA00022729"/>
    </source>
</evidence>
<dbReference type="AlphaFoldDB" id="A0A6A5UA02"/>
<keyword evidence="4" id="KW-0479">Metal-binding</keyword>
<dbReference type="EC" id="1.14.99.56" evidence="15"/>
<keyword evidence="3 15" id="KW-0964">Secreted</keyword>
<comment type="domain">
    <text evidence="15">Has a modular structure: an endo-beta-1,4-glucanase catalytic module at the N-terminus, a linker rich in serines and threonines, and a C-terminal carbohydrate-binding module (CBM).</text>
</comment>
<accession>A0A6A5UA02</accession>
<evidence type="ECO:0000256" key="1">
    <source>
        <dbReference type="ARBA" id="ARBA00001973"/>
    </source>
</evidence>
<evidence type="ECO:0000256" key="4">
    <source>
        <dbReference type="ARBA" id="ARBA00022723"/>
    </source>
</evidence>
<keyword evidence="7" id="KW-0560">Oxidoreductase</keyword>
<dbReference type="PANTHER" id="PTHR33353:SF36">
    <property type="entry name" value="ENDO-BETA-1,4-GLUCANASE D"/>
    <property type="match status" value="1"/>
</dbReference>
<evidence type="ECO:0000256" key="17">
    <source>
        <dbReference type="SAM" id="SignalP"/>
    </source>
</evidence>
<dbReference type="GO" id="GO:0046872">
    <property type="term" value="F:metal ion binding"/>
    <property type="evidence" value="ECO:0007669"/>
    <property type="project" value="UniProtKB-KW"/>
</dbReference>
<keyword evidence="5 17" id="KW-0732">Signal</keyword>
<reference evidence="19" key="1">
    <citation type="journal article" date="2020" name="Stud. Mycol.">
        <title>101 Dothideomycetes genomes: a test case for predicting lifestyles and emergence of pathogens.</title>
        <authorList>
            <person name="Haridas S."/>
            <person name="Albert R."/>
            <person name="Binder M."/>
            <person name="Bloem J."/>
            <person name="Labutti K."/>
            <person name="Salamov A."/>
            <person name="Andreopoulos B."/>
            <person name="Baker S."/>
            <person name="Barry K."/>
            <person name="Bills G."/>
            <person name="Bluhm B."/>
            <person name="Cannon C."/>
            <person name="Castanera R."/>
            <person name="Culley D."/>
            <person name="Daum C."/>
            <person name="Ezra D."/>
            <person name="Gonzalez J."/>
            <person name="Henrissat B."/>
            <person name="Kuo A."/>
            <person name="Liang C."/>
            <person name="Lipzen A."/>
            <person name="Lutzoni F."/>
            <person name="Magnuson J."/>
            <person name="Mondo S."/>
            <person name="Nolan M."/>
            <person name="Ohm R."/>
            <person name="Pangilinan J."/>
            <person name="Park H.-J."/>
            <person name="Ramirez L."/>
            <person name="Alfaro M."/>
            <person name="Sun H."/>
            <person name="Tritt A."/>
            <person name="Yoshinaga Y."/>
            <person name="Zwiers L.-H."/>
            <person name="Turgeon B."/>
            <person name="Goodwin S."/>
            <person name="Spatafora J."/>
            <person name="Crous P."/>
            <person name="Grigoriev I."/>
        </authorList>
    </citation>
    <scope>NUCLEOTIDE SEQUENCE</scope>
    <source>
        <strain evidence="19">CBS 675.92</strain>
    </source>
</reference>
<keyword evidence="19" id="KW-0378">Hydrolase</keyword>
<sequence length="268" mass="28369">MAPFKQTAALLSALVSTASAHGLLSKITADGTEYQAYNPSFQSANPAPEVIEWSCPQCHDNGFVEPAMWTDVTKIACHKDATAGAKVAPVKAGSTIDIQWTTWPESHKAPVIDYLAKVDDATTAKAADLQFFKIDQKGYSGTTWASDELIANNLTWTVTIPSTIANGQYVLRHEMIALHSAGRPNGAQSYPKCINIEVTVGGSANPPGVTADKLYKPDDAGITVNIYGGDLSGYQIPGPALFEGGSAGSNSSSSNVAPRAQRQHARTF</sequence>
<evidence type="ECO:0000256" key="15">
    <source>
        <dbReference type="RuleBase" id="RU368122"/>
    </source>
</evidence>
<dbReference type="GO" id="GO:0008810">
    <property type="term" value="F:cellulase activity"/>
    <property type="evidence" value="ECO:0007669"/>
    <property type="project" value="UniProtKB-UniRule"/>
</dbReference>
<gene>
    <name evidence="19" type="ORF">CC80DRAFT_488781</name>
</gene>
<dbReference type="GO" id="GO:0004497">
    <property type="term" value="F:monooxygenase activity"/>
    <property type="evidence" value="ECO:0007669"/>
    <property type="project" value="UniProtKB-KW"/>
</dbReference>
<keyword evidence="12 15" id="KW-0624">Polysaccharide degradation</keyword>
<evidence type="ECO:0000256" key="16">
    <source>
        <dbReference type="SAM" id="MobiDB-lite"/>
    </source>
</evidence>
<keyword evidence="10 15" id="KW-1015">Disulfide bond</keyword>
<evidence type="ECO:0000256" key="14">
    <source>
        <dbReference type="ARBA" id="ARBA00045077"/>
    </source>
</evidence>
<keyword evidence="20" id="KW-1185">Reference proteome</keyword>
<evidence type="ECO:0000313" key="19">
    <source>
        <dbReference type="EMBL" id="KAF1961534.1"/>
    </source>
</evidence>
<evidence type="ECO:0000313" key="20">
    <source>
        <dbReference type="Proteomes" id="UP000800035"/>
    </source>
</evidence>
<feature type="region of interest" description="Disordered" evidence="16">
    <location>
        <begin position="245"/>
        <end position="268"/>
    </location>
</feature>
<comment type="similarity">
    <text evidence="13">Belongs to the polysaccharide monooxygenase AA9 family.</text>
</comment>
<dbReference type="CDD" id="cd21175">
    <property type="entry name" value="LPMO_AA9"/>
    <property type="match status" value="1"/>
</dbReference>
<protein>
    <recommendedName>
        <fullName evidence="15">AA9 family lytic polysaccharide monooxygenase</fullName>
        <ecNumber evidence="15">1.14.99.56</ecNumber>
    </recommendedName>
    <alternativeName>
        <fullName evidence="15">Endo-beta-1,4-glucanase</fullName>
    </alternativeName>
    <alternativeName>
        <fullName evidence="15">Glycosyl hydrolase 61 family protein</fullName>
    </alternativeName>
</protein>
<dbReference type="EMBL" id="ML976981">
    <property type="protein sequence ID" value="KAF1961534.1"/>
    <property type="molecule type" value="Genomic_DNA"/>
</dbReference>
<proteinExistence type="inferred from homology"/>
<dbReference type="OrthoDB" id="4849160at2759"/>
<dbReference type="InterPro" id="IPR005103">
    <property type="entry name" value="AA9_LPMO"/>
</dbReference>
<evidence type="ECO:0000256" key="10">
    <source>
        <dbReference type="ARBA" id="ARBA00023157"/>
    </source>
</evidence>
<comment type="cofactor">
    <cofactor evidence="1">
        <name>Cu(2+)</name>
        <dbReference type="ChEBI" id="CHEBI:29036"/>
    </cofactor>
</comment>
<evidence type="ECO:0000256" key="9">
    <source>
        <dbReference type="ARBA" id="ARBA00023033"/>
    </source>
</evidence>
<evidence type="ECO:0000256" key="3">
    <source>
        <dbReference type="ARBA" id="ARBA00022525"/>
    </source>
</evidence>
<evidence type="ECO:0000256" key="6">
    <source>
        <dbReference type="ARBA" id="ARBA00023001"/>
    </source>
</evidence>
<keyword evidence="8" id="KW-0186">Copper</keyword>
<keyword evidence="9" id="KW-0503">Monooxygenase</keyword>
<dbReference type="Gene3D" id="2.70.50.70">
    <property type="match status" value="1"/>
</dbReference>
<feature type="signal peptide" evidence="17">
    <location>
        <begin position="1"/>
        <end position="20"/>
    </location>
</feature>
<dbReference type="Pfam" id="PF03443">
    <property type="entry name" value="AA9"/>
    <property type="match status" value="1"/>
</dbReference>
<evidence type="ECO:0000259" key="18">
    <source>
        <dbReference type="Pfam" id="PF03443"/>
    </source>
</evidence>
<evidence type="ECO:0000256" key="11">
    <source>
        <dbReference type="ARBA" id="ARBA00023277"/>
    </source>
</evidence>
<name>A0A6A5UA02_9PLEO</name>